<proteinExistence type="predicted"/>
<dbReference type="Proteomes" id="UP001461498">
    <property type="component" value="Unassembled WGS sequence"/>
</dbReference>
<accession>A0AAW1DC98</accession>
<name>A0AAW1DC98_9HEMI</name>
<gene>
    <name evidence="2" type="ORF">O3M35_009918</name>
</gene>
<sequence length="102" mass="11695">MGVAILFNTFRATAIFEDFPFRPRGAYTSHTLKIKESRLRTQDKHGQWYGVLPPSGGGEEDEGLEEEGKEKEDEDEEEAEEEDEEEAEDEEDEEEAVEEQVV</sequence>
<evidence type="ECO:0000256" key="1">
    <source>
        <dbReference type="SAM" id="MobiDB-lite"/>
    </source>
</evidence>
<feature type="region of interest" description="Disordered" evidence="1">
    <location>
        <begin position="38"/>
        <end position="102"/>
    </location>
</feature>
<comment type="caution">
    <text evidence="2">The sequence shown here is derived from an EMBL/GenBank/DDBJ whole genome shotgun (WGS) entry which is preliminary data.</text>
</comment>
<dbReference type="AlphaFoldDB" id="A0AAW1DC98"/>
<feature type="compositionally biased region" description="Acidic residues" evidence="1">
    <location>
        <begin position="72"/>
        <end position="102"/>
    </location>
</feature>
<evidence type="ECO:0000313" key="3">
    <source>
        <dbReference type="Proteomes" id="UP001461498"/>
    </source>
</evidence>
<dbReference type="EMBL" id="JAPXFL010000006">
    <property type="protein sequence ID" value="KAK9505965.1"/>
    <property type="molecule type" value="Genomic_DNA"/>
</dbReference>
<evidence type="ECO:0000313" key="2">
    <source>
        <dbReference type="EMBL" id="KAK9505965.1"/>
    </source>
</evidence>
<reference evidence="2 3" key="1">
    <citation type="submission" date="2022-12" db="EMBL/GenBank/DDBJ databases">
        <title>Chromosome-level genome assembly of true bugs.</title>
        <authorList>
            <person name="Ma L."/>
            <person name="Li H."/>
        </authorList>
    </citation>
    <scope>NUCLEOTIDE SEQUENCE [LARGE SCALE GENOMIC DNA]</scope>
    <source>
        <strain evidence="2">Lab_2022b</strain>
    </source>
</reference>
<organism evidence="2 3">
    <name type="scientific">Rhynocoris fuscipes</name>
    <dbReference type="NCBI Taxonomy" id="488301"/>
    <lineage>
        <taxon>Eukaryota</taxon>
        <taxon>Metazoa</taxon>
        <taxon>Ecdysozoa</taxon>
        <taxon>Arthropoda</taxon>
        <taxon>Hexapoda</taxon>
        <taxon>Insecta</taxon>
        <taxon>Pterygota</taxon>
        <taxon>Neoptera</taxon>
        <taxon>Paraneoptera</taxon>
        <taxon>Hemiptera</taxon>
        <taxon>Heteroptera</taxon>
        <taxon>Panheteroptera</taxon>
        <taxon>Cimicomorpha</taxon>
        <taxon>Reduviidae</taxon>
        <taxon>Harpactorinae</taxon>
        <taxon>Harpactorini</taxon>
        <taxon>Rhynocoris</taxon>
    </lineage>
</organism>
<keyword evidence="3" id="KW-1185">Reference proteome</keyword>
<protein>
    <submittedName>
        <fullName evidence="2">Uncharacterized protein</fullName>
    </submittedName>
</protein>